<gene>
    <name evidence="6" type="ORF">BaRGS_00005916</name>
</gene>
<dbReference type="GO" id="GO:0016020">
    <property type="term" value="C:membrane"/>
    <property type="evidence" value="ECO:0007669"/>
    <property type="project" value="UniProtKB-SubCell"/>
</dbReference>
<sequence>MFEHDASSIVWGVSPTMFMVGGVCHVISIAFPHWLATPEAHLGLWNYCVTAKADGEHEECVDITHALNAVDHSWFRAVQGLEIAATVFVLTGLVTGLMRVNLSNNIWQIACGLSAVVAGVMSVSGTIVFAKNYTSIRDQMLSWAFVFNAVSGPLCFLAGPILIVDAILHKS</sequence>
<reference evidence="6 7" key="1">
    <citation type="journal article" date="2023" name="Sci. Data">
        <title>Genome assembly of the Korean intertidal mud-creeper Batillaria attramentaria.</title>
        <authorList>
            <person name="Patra A.K."/>
            <person name="Ho P.T."/>
            <person name="Jun S."/>
            <person name="Lee S.J."/>
            <person name="Kim Y."/>
            <person name="Won Y.J."/>
        </authorList>
    </citation>
    <scope>NUCLEOTIDE SEQUENCE [LARGE SCALE GENOMIC DNA]</scope>
    <source>
        <strain evidence="6">Wonlab-2016</strain>
    </source>
</reference>
<keyword evidence="2 5" id="KW-0812">Transmembrane</keyword>
<evidence type="ECO:0000256" key="3">
    <source>
        <dbReference type="ARBA" id="ARBA00022989"/>
    </source>
</evidence>
<evidence type="ECO:0000256" key="2">
    <source>
        <dbReference type="ARBA" id="ARBA00022692"/>
    </source>
</evidence>
<name>A0ABD0LU06_9CAEN</name>
<organism evidence="6 7">
    <name type="scientific">Batillaria attramentaria</name>
    <dbReference type="NCBI Taxonomy" id="370345"/>
    <lineage>
        <taxon>Eukaryota</taxon>
        <taxon>Metazoa</taxon>
        <taxon>Spiralia</taxon>
        <taxon>Lophotrochozoa</taxon>
        <taxon>Mollusca</taxon>
        <taxon>Gastropoda</taxon>
        <taxon>Caenogastropoda</taxon>
        <taxon>Sorbeoconcha</taxon>
        <taxon>Cerithioidea</taxon>
        <taxon>Batillariidae</taxon>
        <taxon>Batillaria</taxon>
    </lineage>
</organism>
<protein>
    <submittedName>
        <fullName evidence="6">Uncharacterized protein</fullName>
    </submittedName>
</protein>
<evidence type="ECO:0000313" key="7">
    <source>
        <dbReference type="Proteomes" id="UP001519460"/>
    </source>
</evidence>
<comment type="subcellular location">
    <subcellularLocation>
        <location evidence="1">Membrane</location>
        <topology evidence="1">Multi-pass membrane protein</topology>
    </subcellularLocation>
</comment>
<evidence type="ECO:0000256" key="1">
    <source>
        <dbReference type="ARBA" id="ARBA00004141"/>
    </source>
</evidence>
<comment type="caution">
    <text evidence="6">The sequence shown here is derived from an EMBL/GenBank/DDBJ whole genome shotgun (WGS) entry which is preliminary data.</text>
</comment>
<proteinExistence type="predicted"/>
<evidence type="ECO:0000256" key="4">
    <source>
        <dbReference type="ARBA" id="ARBA00023136"/>
    </source>
</evidence>
<feature type="transmembrane region" description="Helical" evidence="5">
    <location>
        <begin position="12"/>
        <end position="35"/>
    </location>
</feature>
<dbReference type="InterPro" id="IPR004031">
    <property type="entry name" value="PMP22/EMP/MP20/Claudin"/>
</dbReference>
<keyword evidence="3 5" id="KW-1133">Transmembrane helix</keyword>
<keyword evidence="4 5" id="KW-0472">Membrane</keyword>
<dbReference type="Pfam" id="PF00822">
    <property type="entry name" value="PMP22_Claudin"/>
    <property type="match status" value="1"/>
</dbReference>
<dbReference type="EMBL" id="JACVVK020000023">
    <property type="protein sequence ID" value="KAK7502967.1"/>
    <property type="molecule type" value="Genomic_DNA"/>
</dbReference>
<evidence type="ECO:0000256" key="5">
    <source>
        <dbReference type="SAM" id="Phobius"/>
    </source>
</evidence>
<feature type="transmembrane region" description="Helical" evidence="5">
    <location>
        <begin position="109"/>
        <end position="130"/>
    </location>
</feature>
<keyword evidence="7" id="KW-1185">Reference proteome</keyword>
<dbReference type="AlphaFoldDB" id="A0ABD0LU06"/>
<evidence type="ECO:0000313" key="6">
    <source>
        <dbReference type="EMBL" id="KAK7502967.1"/>
    </source>
</evidence>
<dbReference type="Proteomes" id="UP001519460">
    <property type="component" value="Unassembled WGS sequence"/>
</dbReference>
<feature type="transmembrane region" description="Helical" evidence="5">
    <location>
        <begin position="142"/>
        <end position="168"/>
    </location>
</feature>
<dbReference type="Gene3D" id="1.20.140.150">
    <property type="match status" value="1"/>
</dbReference>
<accession>A0ABD0LU06</accession>